<protein>
    <submittedName>
        <fullName evidence="1">DUF2170 domain-containing protein</fullName>
    </submittedName>
</protein>
<keyword evidence="2" id="KW-1185">Reference proteome</keyword>
<evidence type="ECO:0000313" key="2">
    <source>
        <dbReference type="Proteomes" id="UP000244913"/>
    </source>
</evidence>
<dbReference type="Proteomes" id="UP000244913">
    <property type="component" value="Unassembled WGS sequence"/>
</dbReference>
<organism evidence="1 2">
    <name type="scientific">Caulobacter radicis</name>
    <dbReference type="NCBI Taxonomy" id="2172650"/>
    <lineage>
        <taxon>Bacteria</taxon>
        <taxon>Pseudomonadati</taxon>
        <taxon>Pseudomonadota</taxon>
        <taxon>Alphaproteobacteria</taxon>
        <taxon>Caulobacterales</taxon>
        <taxon>Caulobacteraceae</taxon>
        <taxon>Caulobacter</taxon>
    </lineage>
</organism>
<dbReference type="Pfam" id="PF09938">
    <property type="entry name" value="DUF2170"/>
    <property type="match status" value="1"/>
</dbReference>
<sequence>MSQTPWTVRSLKAALDEAPGRGADEITVSILEGADEILLATMHWHGDLEIYISVSDQQVAASALLWPVDEQEDRHAFNEFLLKAQKLVPLSNFGICVVGGRDYYELFGELSTTTSIEDILIELRTLAENAIEVASDLRTSFASAAA</sequence>
<dbReference type="InterPro" id="IPR019231">
    <property type="entry name" value="DUF2170"/>
</dbReference>
<dbReference type="RefSeq" id="WP_116568641.1">
    <property type="nucleotide sequence ID" value="NZ_QDKP01000049.1"/>
</dbReference>
<dbReference type="EMBL" id="QDKP01000049">
    <property type="protein sequence ID" value="PVM77431.1"/>
    <property type="molecule type" value="Genomic_DNA"/>
</dbReference>
<proteinExistence type="predicted"/>
<accession>A0A2T9J795</accession>
<name>A0A2T9J795_9CAUL</name>
<comment type="caution">
    <text evidence="1">The sequence shown here is derived from an EMBL/GenBank/DDBJ whole genome shotgun (WGS) entry which is preliminary data.</text>
</comment>
<dbReference type="AlphaFoldDB" id="A0A2T9J795"/>
<evidence type="ECO:0000313" key="1">
    <source>
        <dbReference type="EMBL" id="PVM77431.1"/>
    </source>
</evidence>
<reference evidence="1 2" key="1">
    <citation type="submission" date="2018-04" db="EMBL/GenBank/DDBJ databases">
        <title>The genome sequence of Caulobacter sp. 736.</title>
        <authorList>
            <person name="Gao J."/>
            <person name="Sun J."/>
        </authorList>
    </citation>
    <scope>NUCLEOTIDE SEQUENCE [LARGE SCALE GENOMIC DNA]</scope>
    <source>
        <strain evidence="1 2">736</strain>
    </source>
</reference>
<gene>
    <name evidence="1" type="ORF">DDF65_15950</name>
</gene>